<comment type="caution">
    <text evidence="1">The sequence shown here is derived from an EMBL/GenBank/DDBJ whole genome shotgun (WGS) entry which is preliminary data.</text>
</comment>
<organism evidence="1 2">
    <name type="scientific">Ixodes persulcatus</name>
    <name type="common">Taiga tick</name>
    <dbReference type="NCBI Taxonomy" id="34615"/>
    <lineage>
        <taxon>Eukaryota</taxon>
        <taxon>Metazoa</taxon>
        <taxon>Ecdysozoa</taxon>
        <taxon>Arthropoda</taxon>
        <taxon>Chelicerata</taxon>
        <taxon>Arachnida</taxon>
        <taxon>Acari</taxon>
        <taxon>Parasitiformes</taxon>
        <taxon>Ixodida</taxon>
        <taxon>Ixodoidea</taxon>
        <taxon>Ixodidae</taxon>
        <taxon>Ixodinae</taxon>
        <taxon>Ixodes</taxon>
    </lineage>
</organism>
<dbReference type="Proteomes" id="UP000805193">
    <property type="component" value="Unassembled WGS sequence"/>
</dbReference>
<sequence>MLRLSAYADKHHQSFAPTTIIHHVEMRSVPPSNHLVYVNLIAAATCQARLYSVAIRKNFLPPDVLGLFGGVAPSSGHGKRVCKILRSERWKQVGRHRDFLWMMCARSTATQREASRKYGELLRLASHVTEFLWNKLRATLPTKQRKEVVLNDVTYLEEASAPCKVNDILNKGPKFSLPPRQKPVERLGLVRTLADKAEAQEKERCISEGVDVLVRNLGTDQRTVNTKRGGCRDGTVFLEAETTSASRRSGASRDTSGRSDRILLRNGGTTRRRVHPPTLRVPRCGQAAFVYGDEVLRGRHSETGTRFPKLGECAHFHYDMMDLASVQRTFRAPGRIRASVTPRARPDGDRSAAAPVCKLAEPPPPGHRFVPPAIR</sequence>
<protein>
    <submittedName>
        <fullName evidence="1">Uncharacterized protein</fullName>
    </submittedName>
</protein>
<proteinExistence type="predicted"/>
<accession>A0AC60QUG9</accession>
<name>A0AC60QUG9_IXOPE</name>
<evidence type="ECO:0000313" key="2">
    <source>
        <dbReference type="Proteomes" id="UP000805193"/>
    </source>
</evidence>
<evidence type="ECO:0000313" key="1">
    <source>
        <dbReference type="EMBL" id="KAG0443317.1"/>
    </source>
</evidence>
<reference evidence="1 2" key="1">
    <citation type="journal article" date="2020" name="Cell">
        <title>Large-Scale Comparative Analyses of Tick Genomes Elucidate Their Genetic Diversity and Vector Capacities.</title>
        <authorList>
            <consortium name="Tick Genome and Microbiome Consortium (TIGMIC)"/>
            <person name="Jia N."/>
            <person name="Wang J."/>
            <person name="Shi W."/>
            <person name="Du L."/>
            <person name="Sun Y."/>
            <person name="Zhan W."/>
            <person name="Jiang J.F."/>
            <person name="Wang Q."/>
            <person name="Zhang B."/>
            <person name="Ji P."/>
            <person name="Bell-Sakyi L."/>
            <person name="Cui X.M."/>
            <person name="Yuan T.T."/>
            <person name="Jiang B.G."/>
            <person name="Yang W.F."/>
            <person name="Lam T.T."/>
            <person name="Chang Q.C."/>
            <person name="Ding S.J."/>
            <person name="Wang X.J."/>
            <person name="Zhu J.G."/>
            <person name="Ruan X.D."/>
            <person name="Zhao L."/>
            <person name="Wei J.T."/>
            <person name="Ye R.Z."/>
            <person name="Que T.C."/>
            <person name="Du C.H."/>
            <person name="Zhou Y.H."/>
            <person name="Cheng J.X."/>
            <person name="Dai P.F."/>
            <person name="Guo W.B."/>
            <person name="Han X.H."/>
            <person name="Huang E.J."/>
            <person name="Li L.F."/>
            <person name="Wei W."/>
            <person name="Gao Y.C."/>
            <person name="Liu J.Z."/>
            <person name="Shao H.Z."/>
            <person name="Wang X."/>
            <person name="Wang C.C."/>
            <person name="Yang T.C."/>
            <person name="Huo Q.B."/>
            <person name="Li W."/>
            <person name="Chen H.Y."/>
            <person name="Chen S.E."/>
            <person name="Zhou L.G."/>
            <person name="Ni X.B."/>
            <person name="Tian J.H."/>
            <person name="Sheng Y."/>
            <person name="Liu T."/>
            <person name="Pan Y.S."/>
            <person name="Xia L.Y."/>
            <person name="Li J."/>
            <person name="Zhao F."/>
            <person name="Cao W.C."/>
        </authorList>
    </citation>
    <scope>NUCLEOTIDE SEQUENCE [LARGE SCALE GENOMIC DNA]</scope>
    <source>
        <strain evidence="1">Iper-2018</strain>
    </source>
</reference>
<keyword evidence="2" id="KW-1185">Reference proteome</keyword>
<gene>
    <name evidence="1" type="ORF">HPB47_015048</name>
</gene>
<dbReference type="EMBL" id="JABSTQ010003585">
    <property type="protein sequence ID" value="KAG0443317.1"/>
    <property type="molecule type" value="Genomic_DNA"/>
</dbReference>